<comment type="caution">
    <text evidence="2">The sequence shown here is derived from an EMBL/GenBank/DDBJ whole genome shotgun (WGS) entry which is preliminary data.</text>
</comment>
<evidence type="ECO:0000313" key="2">
    <source>
        <dbReference type="EMBL" id="KEO75373.1"/>
    </source>
</evidence>
<feature type="chain" id="PRO_5001695740" description="Outer membrane protein beta-barrel domain-containing protein" evidence="1">
    <location>
        <begin position="23"/>
        <end position="198"/>
    </location>
</feature>
<gene>
    <name evidence="2" type="ORF">EL17_02205</name>
</gene>
<proteinExistence type="predicted"/>
<dbReference type="InterPro" id="IPR011250">
    <property type="entry name" value="OMP/PagP_B-barrel"/>
</dbReference>
<dbReference type="OrthoDB" id="945117at2"/>
<keyword evidence="3" id="KW-1185">Reference proteome</keyword>
<feature type="signal peptide" evidence="1">
    <location>
        <begin position="1"/>
        <end position="22"/>
    </location>
</feature>
<keyword evidence="1" id="KW-0732">Signal</keyword>
<dbReference type="STRING" id="1048983.EL17_02205"/>
<dbReference type="eggNOG" id="ENOG503245Y">
    <property type="taxonomic scope" value="Bacteria"/>
</dbReference>
<dbReference type="RefSeq" id="WP_035070156.1">
    <property type="nucleotide sequence ID" value="NZ_JMIH01000013.1"/>
</dbReference>
<accession>A0A074L6A7</accession>
<evidence type="ECO:0000256" key="1">
    <source>
        <dbReference type="SAM" id="SignalP"/>
    </source>
</evidence>
<sequence>MNTKIFTLITALTLFLVLNVNAQVDPRTSLPPSSFAAGEDPIMAGNWIVGGSIGALGYNFSTDAFNVNINPRAGFFIMDNVALGLGISTGLATVPNLPNVWSYGVTPFARYYFPEGATATSRFFGEVEAGLGGSTEASDFAFLGAIRAGYAHFITSDVALEATLGYSYSRANINTPVSVTGLGIGLGLQIYLTGRRNR</sequence>
<protein>
    <recommendedName>
        <fullName evidence="4">Outer membrane protein beta-barrel domain-containing protein</fullName>
    </recommendedName>
</protein>
<reference evidence="2 3" key="1">
    <citation type="submission" date="2014-04" db="EMBL/GenBank/DDBJ databases">
        <title>Characterization and application of a salt tolerant electro-active bacterium.</title>
        <authorList>
            <person name="Yang L."/>
            <person name="Wei S."/>
            <person name="Tay Q.X.M."/>
        </authorList>
    </citation>
    <scope>NUCLEOTIDE SEQUENCE [LARGE SCALE GENOMIC DNA]</scope>
    <source>
        <strain evidence="2 3">LY1</strain>
    </source>
</reference>
<evidence type="ECO:0008006" key="4">
    <source>
        <dbReference type="Google" id="ProtNLM"/>
    </source>
</evidence>
<name>A0A074L6A7_9BACT</name>
<dbReference type="Proteomes" id="UP000027821">
    <property type="component" value="Unassembled WGS sequence"/>
</dbReference>
<organism evidence="2 3">
    <name type="scientific">Anditalea andensis</name>
    <dbReference type="NCBI Taxonomy" id="1048983"/>
    <lineage>
        <taxon>Bacteria</taxon>
        <taxon>Pseudomonadati</taxon>
        <taxon>Bacteroidota</taxon>
        <taxon>Cytophagia</taxon>
        <taxon>Cytophagales</taxon>
        <taxon>Cytophagaceae</taxon>
        <taxon>Anditalea</taxon>
    </lineage>
</organism>
<evidence type="ECO:0000313" key="3">
    <source>
        <dbReference type="Proteomes" id="UP000027821"/>
    </source>
</evidence>
<dbReference type="EMBL" id="JMIH01000013">
    <property type="protein sequence ID" value="KEO75373.1"/>
    <property type="molecule type" value="Genomic_DNA"/>
</dbReference>
<dbReference type="SUPFAM" id="SSF56925">
    <property type="entry name" value="OMPA-like"/>
    <property type="match status" value="1"/>
</dbReference>
<dbReference type="AlphaFoldDB" id="A0A074L6A7"/>